<dbReference type="InterPro" id="IPR006875">
    <property type="entry name" value="Sarcoglycan"/>
</dbReference>
<dbReference type="InterPro" id="IPR039972">
    <property type="entry name" value="Sarcoglycan_gamma/delta/zeta"/>
</dbReference>
<comment type="subcellular location">
    <subcellularLocation>
        <location evidence="2">Cell membrane</location>
        <location evidence="2">Sarcolemma</location>
        <topology evidence="2">Single-pass type II membrane protein</topology>
    </subcellularLocation>
    <subcellularLocation>
        <location evidence="1">Cytoplasm</location>
        <location evidence="1">Cytoskeleton</location>
    </subcellularLocation>
</comment>
<dbReference type="EMBL" id="JAIZAY010000015">
    <property type="protein sequence ID" value="KAJ8028605.1"/>
    <property type="molecule type" value="Genomic_DNA"/>
</dbReference>
<keyword evidence="6 14" id="KW-0812">Transmembrane</keyword>
<evidence type="ECO:0000256" key="14">
    <source>
        <dbReference type="SAM" id="Phobius"/>
    </source>
</evidence>
<evidence type="ECO:0000256" key="13">
    <source>
        <dbReference type="SAM" id="MobiDB-lite"/>
    </source>
</evidence>
<keyword evidence="4" id="KW-1003">Cell membrane</keyword>
<evidence type="ECO:0000256" key="11">
    <source>
        <dbReference type="ARBA" id="ARBA00023180"/>
    </source>
</evidence>
<evidence type="ECO:0000256" key="10">
    <source>
        <dbReference type="ARBA" id="ARBA00023157"/>
    </source>
</evidence>
<proteinExistence type="inferred from homology"/>
<dbReference type="PANTHER" id="PTHR12939:SF10">
    <property type="entry name" value="EG:4F1.1 PROTEIN"/>
    <property type="match status" value="1"/>
</dbReference>
<dbReference type="AlphaFoldDB" id="A0A9Q1H0X4"/>
<evidence type="ECO:0000256" key="9">
    <source>
        <dbReference type="ARBA" id="ARBA00023136"/>
    </source>
</evidence>
<keyword evidence="11" id="KW-0325">Glycoprotein</keyword>
<evidence type="ECO:0000256" key="7">
    <source>
        <dbReference type="ARBA" id="ARBA00022968"/>
    </source>
</evidence>
<keyword evidence="9 14" id="KW-0472">Membrane</keyword>
<accession>A0A9Q1H0X4</accession>
<keyword evidence="7" id="KW-0735">Signal-anchor</keyword>
<protein>
    <submittedName>
        <fullName evidence="15">Zeta-sarcoglycan</fullName>
    </submittedName>
</protein>
<evidence type="ECO:0000256" key="6">
    <source>
        <dbReference type="ARBA" id="ARBA00022692"/>
    </source>
</evidence>
<keyword evidence="12" id="KW-0206">Cytoskeleton</keyword>
<dbReference type="GO" id="GO:0005856">
    <property type="term" value="C:cytoskeleton"/>
    <property type="evidence" value="ECO:0007669"/>
    <property type="project" value="UniProtKB-SubCell"/>
</dbReference>
<feature type="transmembrane region" description="Helical" evidence="14">
    <location>
        <begin position="41"/>
        <end position="64"/>
    </location>
</feature>
<sequence length="297" mass="31946">MGTGEAGGYTSVEGSVPQSPSHLHAPPVIYKVGIYGWRKRCLYLLVLLLLCTVIINFALTVWILRVMDFSVDGMGRLRIHSDGVLLEGKSEFLKTLYVTEITSKLNEGLSLHSTNNVTMNARNEAGKVTGRLNIGPRDITLHSERFIVYDTKENQLLYADEDEVRIGANSFTFTGSEGVVMKGPLETSEVSSSPGDPLRLQSLTSSVKAEAREKLDLTGGVGDVTMSCLKDLKISAAQGKITLNSQDVQLHGLPAVTNGSSSSSLSDVYEVCICESGRLFIAQPSAGCQANALCGEN</sequence>
<dbReference type="OrthoDB" id="496749at2759"/>
<dbReference type="GO" id="GO:0016012">
    <property type="term" value="C:sarcoglycan complex"/>
    <property type="evidence" value="ECO:0007669"/>
    <property type="project" value="InterPro"/>
</dbReference>
<dbReference type="Proteomes" id="UP001152320">
    <property type="component" value="Chromosome 15"/>
</dbReference>
<evidence type="ECO:0000313" key="15">
    <source>
        <dbReference type="EMBL" id="KAJ8028605.1"/>
    </source>
</evidence>
<keyword evidence="16" id="KW-1185">Reference proteome</keyword>
<name>A0A9Q1H0X4_HOLLE</name>
<keyword evidence="8 14" id="KW-1133">Transmembrane helix</keyword>
<keyword evidence="5" id="KW-0963">Cytoplasm</keyword>
<feature type="region of interest" description="Disordered" evidence="13">
    <location>
        <begin position="1"/>
        <end position="20"/>
    </location>
</feature>
<evidence type="ECO:0000256" key="12">
    <source>
        <dbReference type="ARBA" id="ARBA00023212"/>
    </source>
</evidence>
<comment type="similarity">
    <text evidence="3">Belongs to the sarcoglycan beta/delta/gamma/zeta family.</text>
</comment>
<comment type="caution">
    <text evidence="15">The sequence shown here is derived from an EMBL/GenBank/DDBJ whole genome shotgun (WGS) entry which is preliminary data.</text>
</comment>
<evidence type="ECO:0000256" key="2">
    <source>
        <dbReference type="ARBA" id="ARBA00004274"/>
    </source>
</evidence>
<dbReference type="Pfam" id="PF04790">
    <property type="entry name" value="Sarcoglycan_1"/>
    <property type="match status" value="1"/>
</dbReference>
<organism evidence="15 16">
    <name type="scientific">Holothuria leucospilota</name>
    <name type="common">Black long sea cucumber</name>
    <name type="synonym">Mertensiothuria leucospilota</name>
    <dbReference type="NCBI Taxonomy" id="206669"/>
    <lineage>
        <taxon>Eukaryota</taxon>
        <taxon>Metazoa</taxon>
        <taxon>Echinodermata</taxon>
        <taxon>Eleutherozoa</taxon>
        <taxon>Echinozoa</taxon>
        <taxon>Holothuroidea</taxon>
        <taxon>Aspidochirotacea</taxon>
        <taxon>Aspidochirotida</taxon>
        <taxon>Holothuriidae</taxon>
        <taxon>Holothuria</taxon>
    </lineage>
</organism>
<evidence type="ECO:0000256" key="3">
    <source>
        <dbReference type="ARBA" id="ARBA00007574"/>
    </source>
</evidence>
<dbReference type="GO" id="GO:0042383">
    <property type="term" value="C:sarcolemma"/>
    <property type="evidence" value="ECO:0007669"/>
    <property type="project" value="UniProtKB-SubCell"/>
</dbReference>
<dbReference type="PANTHER" id="PTHR12939">
    <property type="entry name" value="SARCOGLYCAN"/>
    <property type="match status" value="1"/>
</dbReference>
<reference evidence="15" key="1">
    <citation type="submission" date="2021-10" db="EMBL/GenBank/DDBJ databases">
        <title>Tropical sea cucumber genome reveals ecological adaptation and Cuvierian tubules defense mechanism.</title>
        <authorList>
            <person name="Chen T."/>
        </authorList>
    </citation>
    <scope>NUCLEOTIDE SEQUENCE</scope>
    <source>
        <strain evidence="15">Nanhai2018</strain>
        <tissue evidence="15">Muscle</tissue>
    </source>
</reference>
<evidence type="ECO:0000313" key="16">
    <source>
        <dbReference type="Proteomes" id="UP001152320"/>
    </source>
</evidence>
<gene>
    <name evidence="15" type="ORF">HOLleu_30896</name>
</gene>
<evidence type="ECO:0000256" key="8">
    <source>
        <dbReference type="ARBA" id="ARBA00022989"/>
    </source>
</evidence>
<keyword evidence="10" id="KW-1015">Disulfide bond</keyword>
<evidence type="ECO:0000256" key="4">
    <source>
        <dbReference type="ARBA" id="ARBA00022475"/>
    </source>
</evidence>
<evidence type="ECO:0000256" key="1">
    <source>
        <dbReference type="ARBA" id="ARBA00004245"/>
    </source>
</evidence>
<evidence type="ECO:0000256" key="5">
    <source>
        <dbReference type="ARBA" id="ARBA00022490"/>
    </source>
</evidence>